<gene>
    <name evidence="7" type="ORF">CAOG_005311</name>
</gene>
<dbReference type="OrthoDB" id="296632at2759"/>
<evidence type="ECO:0000259" key="6">
    <source>
        <dbReference type="PROSITE" id="PS50102"/>
    </source>
</evidence>
<dbReference type="Pfam" id="PF11835">
    <property type="entry name" value="RRM_8"/>
    <property type="match status" value="1"/>
</dbReference>
<accession>A0A0D2VTS9</accession>
<feature type="compositionally biased region" description="Low complexity" evidence="5">
    <location>
        <begin position="145"/>
        <end position="155"/>
    </location>
</feature>
<dbReference type="InterPro" id="IPR035979">
    <property type="entry name" value="RBD_domain_sf"/>
</dbReference>
<keyword evidence="2" id="KW-0677">Repeat</keyword>
<sequence>MDSVATKRVNDTSAENSHYPSSTTDSDSPQVSEPKRVRMDPSVDGQDAMSSAAPAGELGKVLHVRNMPLDVTEPELIAIGAKYGPVANTLLLHNKGQGFIEMEQLDAAKNLLAASEANPQFIRGRRVYFQPSNHVQLKRNEQHHGGAAASGSHSGNNDSSFEPKPVLRVEIHNVLYVVTLDVLHQIFSKFGNVLRIITFNKNNLFQAFIQYADLNSAKNAKSSLDGQSIYTGCCQLRIFYSRLDELNVRFNNDKCRDYTNPNLPTGDNTPFGAAANTAGAAGGRIGNYGGNAYGGYQAGAQQGGYGGPAGYSAGPAAGVFGGNNAVNAGAYGAAAGNNARNIILVSNLNDQHVTPDILFMIIGTYADVHRVKILYNKKDTALVQVTDSQQAQTAIHNLNMQTFYGKEMRLSLSKHNAVALPRSGSEESAFELTKEYINSPLHRFKVPNSKNFANICPPIDTLHVSNIPDNYPEADLVAEFGKYAPVVLFRLFPNNHKMGVVKFGSTDEAMQALVHMNNFKIGPTNYLRVSFSKVSAT</sequence>
<dbReference type="GO" id="GO:0003723">
    <property type="term" value="F:RNA binding"/>
    <property type="evidence" value="ECO:0007669"/>
    <property type="project" value="UniProtKB-UniRule"/>
</dbReference>
<dbReference type="PROSITE" id="PS50102">
    <property type="entry name" value="RRM"/>
    <property type="match status" value="4"/>
</dbReference>
<dbReference type="Proteomes" id="UP000008743">
    <property type="component" value="Unassembled WGS sequence"/>
</dbReference>
<proteinExistence type="predicted"/>
<dbReference type="STRING" id="595528.A0A0D2VTS9"/>
<dbReference type="Gene3D" id="3.30.70.330">
    <property type="match status" value="4"/>
</dbReference>
<dbReference type="InterPro" id="IPR000504">
    <property type="entry name" value="RRM_dom"/>
</dbReference>
<feature type="domain" description="RRM" evidence="6">
    <location>
        <begin position="460"/>
        <end position="534"/>
    </location>
</feature>
<feature type="domain" description="RRM" evidence="6">
    <location>
        <begin position="341"/>
        <end position="415"/>
    </location>
</feature>
<dbReference type="Pfam" id="PF00076">
    <property type="entry name" value="RRM_1"/>
    <property type="match status" value="2"/>
</dbReference>
<evidence type="ECO:0000256" key="1">
    <source>
        <dbReference type="ARBA" id="ARBA00022553"/>
    </source>
</evidence>
<dbReference type="PANTHER" id="PTHR15592">
    <property type="entry name" value="MATRIN 3/NUCLEAR PROTEIN 220-RELATED"/>
    <property type="match status" value="1"/>
</dbReference>
<dbReference type="EMBL" id="KE346367">
    <property type="protein sequence ID" value="KJE94712.1"/>
    <property type="molecule type" value="Genomic_DNA"/>
</dbReference>
<protein>
    <submittedName>
        <fullName evidence="7">Polypyrimidine tract-binding protein PTB-2</fullName>
    </submittedName>
</protein>
<feature type="compositionally biased region" description="Polar residues" evidence="5">
    <location>
        <begin position="11"/>
        <end position="31"/>
    </location>
</feature>
<feature type="region of interest" description="Disordered" evidence="5">
    <location>
        <begin position="1"/>
        <end position="54"/>
    </location>
</feature>
<dbReference type="GO" id="GO:0006397">
    <property type="term" value="P:mRNA processing"/>
    <property type="evidence" value="ECO:0007669"/>
    <property type="project" value="InterPro"/>
</dbReference>
<dbReference type="FunFam" id="3.30.70.330:FF:000341">
    <property type="entry name" value="Hephaestus, isoform C"/>
    <property type="match status" value="1"/>
</dbReference>
<dbReference type="AlphaFoldDB" id="A0A0D2VTS9"/>
<dbReference type="InParanoid" id="A0A0D2VTS9"/>
<dbReference type="Pfam" id="PF13893">
    <property type="entry name" value="RRM_5"/>
    <property type="match status" value="1"/>
</dbReference>
<dbReference type="InterPro" id="IPR021790">
    <property type="entry name" value="PTBP1-like_RRM2"/>
</dbReference>
<dbReference type="GO" id="GO:0005634">
    <property type="term" value="C:nucleus"/>
    <property type="evidence" value="ECO:0007669"/>
    <property type="project" value="InterPro"/>
</dbReference>
<dbReference type="InterPro" id="IPR006536">
    <property type="entry name" value="HnRNP-L/PTB"/>
</dbReference>
<keyword evidence="8" id="KW-1185">Reference proteome</keyword>
<keyword evidence="1" id="KW-0597">Phosphoprotein</keyword>
<feature type="region of interest" description="Disordered" evidence="5">
    <location>
        <begin position="140"/>
        <end position="161"/>
    </location>
</feature>
<name>A0A0D2VTS9_CAPO3</name>
<dbReference type="NCBIfam" id="TIGR01649">
    <property type="entry name" value="hnRNP-L_PTB"/>
    <property type="match status" value="1"/>
</dbReference>
<dbReference type="CDD" id="cd12421">
    <property type="entry name" value="RRM1_PTBP1_hnRNPL_like"/>
    <property type="match status" value="1"/>
</dbReference>
<evidence type="ECO:0000256" key="2">
    <source>
        <dbReference type="ARBA" id="ARBA00022737"/>
    </source>
</evidence>
<evidence type="ECO:0000256" key="3">
    <source>
        <dbReference type="ARBA" id="ARBA00022884"/>
    </source>
</evidence>
<feature type="domain" description="RRM" evidence="6">
    <location>
        <begin position="60"/>
        <end position="134"/>
    </location>
</feature>
<keyword evidence="3 4" id="KW-0694">RNA-binding</keyword>
<evidence type="ECO:0000313" key="8">
    <source>
        <dbReference type="Proteomes" id="UP000008743"/>
    </source>
</evidence>
<dbReference type="CDD" id="cd12423">
    <property type="entry name" value="RRM3_PTBP1_like"/>
    <property type="match status" value="1"/>
</dbReference>
<dbReference type="SMART" id="SM00360">
    <property type="entry name" value="RRM"/>
    <property type="match status" value="4"/>
</dbReference>
<dbReference type="CDD" id="cd12693">
    <property type="entry name" value="RRM2_PTBP1_like"/>
    <property type="match status" value="1"/>
</dbReference>
<evidence type="ECO:0000313" key="7">
    <source>
        <dbReference type="EMBL" id="KJE94712.1"/>
    </source>
</evidence>
<dbReference type="SUPFAM" id="SSF54928">
    <property type="entry name" value="RNA-binding domain, RBD"/>
    <property type="match status" value="3"/>
</dbReference>
<dbReference type="eggNOG" id="KOG1190">
    <property type="taxonomic scope" value="Eukaryota"/>
</dbReference>
<reference evidence="8" key="1">
    <citation type="submission" date="2011-02" db="EMBL/GenBank/DDBJ databases">
        <title>The Genome Sequence of Capsaspora owczarzaki ATCC 30864.</title>
        <authorList>
            <person name="Russ C."/>
            <person name="Cuomo C."/>
            <person name="Burger G."/>
            <person name="Gray M.W."/>
            <person name="Holland P.W.H."/>
            <person name="King N."/>
            <person name="Lang F.B.F."/>
            <person name="Roger A.J."/>
            <person name="Ruiz-Trillo I."/>
            <person name="Young S.K."/>
            <person name="Zeng Q."/>
            <person name="Gargeya S."/>
            <person name="Alvarado L."/>
            <person name="Berlin A."/>
            <person name="Chapman S.B."/>
            <person name="Chen Z."/>
            <person name="Freedman E."/>
            <person name="Gellesch M."/>
            <person name="Goldberg J."/>
            <person name="Griggs A."/>
            <person name="Gujja S."/>
            <person name="Heilman E."/>
            <person name="Heiman D."/>
            <person name="Howarth C."/>
            <person name="Mehta T."/>
            <person name="Neiman D."/>
            <person name="Pearson M."/>
            <person name="Roberts A."/>
            <person name="Saif S."/>
            <person name="Shea T."/>
            <person name="Shenoy N."/>
            <person name="Sisk P."/>
            <person name="Stolte C."/>
            <person name="Sykes S."/>
            <person name="White J."/>
            <person name="Yandava C."/>
            <person name="Haas B."/>
            <person name="Nusbaum C."/>
            <person name="Birren B."/>
        </authorList>
    </citation>
    <scope>NUCLEOTIDE SEQUENCE</scope>
    <source>
        <strain evidence="8">ATCC 30864</strain>
    </source>
</reference>
<evidence type="ECO:0000256" key="5">
    <source>
        <dbReference type="SAM" id="MobiDB-lite"/>
    </source>
</evidence>
<dbReference type="PhylomeDB" id="A0A0D2VTS9"/>
<feature type="domain" description="RRM" evidence="6">
    <location>
        <begin position="167"/>
        <end position="243"/>
    </location>
</feature>
<evidence type="ECO:0000256" key="4">
    <source>
        <dbReference type="PROSITE-ProRule" id="PRU00176"/>
    </source>
</evidence>
<dbReference type="InterPro" id="IPR012677">
    <property type="entry name" value="Nucleotide-bd_a/b_plait_sf"/>
</dbReference>
<organism evidence="7 8">
    <name type="scientific">Capsaspora owczarzaki (strain ATCC 30864)</name>
    <dbReference type="NCBI Taxonomy" id="595528"/>
    <lineage>
        <taxon>Eukaryota</taxon>
        <taxon>Filasterea</taxon>
        <taxon>Capsaspora</taxon>
    </lineage>
</organism>